<feature type="region of interest" description="Disordered" evidence="1">
    <location>
        <begin position="1"/>
        <end position="27"/>
    </location>
</feature>
<comment type="caution">
    <text evidence="2">The sequence shown here is derived from an EMBL/GenBank/DDBJ whole genome shotgun (WGS) entry which is preliminary data.</text>
</comment>
<evidence type="ECO:0000313" key="3">
    <source>
        <dbReference type="Proteomes" id="UP000821837"/>
    </source>
</evidence>
<dbReference type="Proteomes" id="UP000821837">
    <property type="component" value="Chromosome 10"/>
</dbReference>
<evidence type="ECO:0008006" key="4">
    <source>
        <dbReference type="Google" id="ProtNLM"/>
    </source>
</evidence>
<dbReference type="SUPFAM" id="SSF52047">
    <property type="entry name" value="RNI-like"/>
    <property type="match status" value="1"/>
</dbReference>
<proteinExistence type="predicted"/>
<dbReference type="PANTHER" id="PTHR47679:SF2">
    <property type="entry name" value="C-TERMINAL OF ROC (COR) DOMAIN-CONTAINING PROTEIN"/>
    <property type="match status" value="1"/>
</dbReference>
<name>A0A9D4QCY8_RHISA</name>
<accession>A0A9D4QCY8</accession>
<reference evidence="2" key="1">
    <citation type="journal article" date="2020" name="Cell">
        <title>Large-Scale Comparative Analyses of Tick Genomes Elucidate Their Genetic Diversity and Vector Capacities.</title>
        <authorList>
            <consortium name="Tick Genome and Microbiome Consortium (TIGMIC)"/>
            <person name="Jia N."/>
            <person name="Wang J."/>
            <person name="Shi W."/>
            <person name="Du L."/>
            <person name="Sun Y."/>
            <person name="Zhan W."/>
            <person name="Jiang J.F."/>
            <person name="Wang Q."/>
            <person name="Zhang B."/>
            <person name="Ji P."/>
            <person name="Bell-Sakyi L."/>
            <person name="Cui X.M."/>
            <person name="Yuan T.T."/>
            <person name="Jiang B.G."/>
            <person name="Yang W.F."/>
            <person name="Lam T.T."/>
            <person name="Chang Q.C."/>
            <person name="Ding S.J."/>
            <person name="Wang X.J."/>
            <person name="Zhu J.G."/>
            <person name="Ruan X.D."/>
            <person name="Zhao L."/>
            <person name="Wei J.T."/>
            <person name="Ye R.Z."/>
            <person name="Que T.C."/>
            <person name="Du C.H."/>
            <person name="Zhou Y.H."/>
            <person name="Cheng J.X."/>
            <person name="Dai P.F."/>
            <person name="Guo W.B."/>
            <person name="Han X.H."/>
            <person name="Huang E.J."/>
            <person name="Li L.F."/>
            <person name="Wei W."/>
            <person name="Gao Y.C."/>
            <person name="Liu J.Z."/>
            <person name="Shao H.Z."/>
            <person name="Wang X."/>
            <person name="Wang C.C."/>
            <person name="Yang T.C."/>
            <person name="Huo Q.B."/>
            <person name="Li W."/>
            <person name="Chen H.Y."/>
            <person name="Chen S.E."/>
            <person name="Zhou L.G."/>
            <person name="Ni X.B."/>
            <person name="Tian J.H."/>
            <person name="Sheng Y."/>
            <person name="Liu T."/>
            <person name="Pan Y.S."/>
            <person name="Xia L.Y."/>
            <person name="Li J."/>
            <person name="Zhao F."/>
            <person name="Cao W.C."/>
        </authorList>
    </citation>
    <scope>NUCLEOTIDE SEQUENCE</scope>
    <source>
        <strain evidence="2">Rsan-2018</strain>
    </source>
</reference>
<dbReference type="InterPro" id="IPR032675">
    <property type="entry name" value="LRR_dom_sf"/>
</dbReference>
<protein>
    <recommendedName>
        <fullName evidence="4">Ran gtpase-activating protein</fullName>
    </recommendedName>
</protein>
<dbReference type="VEuPathDB" id="VectorBase:RSAN_041194"/>
<sequence>MPTDAINGRGRKSVAREEPDDEDEPKVEDVGFARPCTWKADSPCWLRDELPEWNRLLAKNFFELQEHSWSEFKFTGYLWSQIDMPEEGATLRVSLLINFLLRHHRCLTRVSVDFAVSELEHEIFWDGIKNGAAAVTFLEYKGTMAQHEGLAPREEYHLWAQSLLSLTNLHSLYLSRVFIDLKVCELLSDFMEDTTTLVTLSLKKIKPEEKVVGCLLEAFTMNKTIKNFYVRVLLDLTFYNCSLDATFATAAANALAKDSRLRTLELQNNPIPITGCTEMIEALKVNKSLATLSFNVTGMPAANLMAPFFQAIDDCNAASRLKISWVQPRGPDFAKGVEKCSDLTLRVNLSENDGIDLIRSLERNKTVQVLTLSEFLFRKRAVRALGQLVTNNRHINELTVTIREGASEWNQMKSACRELKEAILSNRTLTVLNVELITVNLASDFAIKDTLRRNVMYVNEAVYFVKGSNERSHAAAFEALKKSYSLKKAVKRTFSMTDDQALAKIEDAHKRFAANFFMLTGVVKERVRCEPNPNGLATLEECDVRVLTHLCRFINLNDVLQV</sequence>
<gene>
    <name evidence="2" type="ORF">HPB52_007248</name>
</gene>
<evidence type="ECO:0000256" key="1">
    <source>
        <dbReference type="SAM" id="MobiDB-lite"/>
    </source>
</evidence>
<dbReference type="PANTHER" id="PTHR47679">
    <property type="entry name" value="PROTEIN TORNADO 1"/>
    <property type="match status" value="1"/>
</dbReference>
<reference evidence="2" key="2">
    <citation type="submission" date="2021-09" db="EMBL/GenBank/DDBJ databases">
        <authorList>
            <person name="Jia N."/>
            <person name="Wang J."/>
            <person name="Shi W."/>
            <person name="Du L."/>
            <person name="Sun Y."/>
            <person name="Zhan W."/>
            <person name="Jiang J."/>
            <person name="Wang Q."/>
            <person name="Zhang B."/>
            <person name="Ji P."/>
            <person name="Sakyi L.B."/>
            <person name="Cui X."/>
            <person name="Yuan T."/>
            <person name="Jiang B."/>
            <person name="Yang W."/>
            <person name="Lam T.T.-Y."/>
            <person name="Chang Q."/>
            <person name="Ding S."/>
            <person name="Wang X."/>
            <person name="Zhu J."/>
            <person name="Ruan X."/>
            <person name="Zhao L."/>
            <person name="Wei J."/>
            <person name="Que T."/>
            <person name="Du C."/>
            <person name="Cheng J."/>
            <person name="Dai P."/>
            <person name="Han X."/>
            <person name="Huang E."/>
            <person name="Gao Y."/>
            <person name="Liu J."/>
            <person name="Shao H."/>
            <person name="Ye R."/>
            <person name="Li L."/>
            <person name="Wei W."/>
            <person name="Wang X."/>
            <person name="Wang C."/>
            <person name="Huo Q."/>
            <person name="Li W."/>
            <person name="Guo W."/>
            <person name="Chen H."/>
            <person name="Chen S."/>
            <person name="Zhou L."/>
            <person name="Zhou L."/>
            <person name="Ni X."/>
            <person name="Tian J."/>
            <person name="Zhou Y."/>
            <person name="Sheng Y."/>
            <person name="Liu T."/>
            <person name="Pan Y."/>
            <person name="Xia L."/>
            <person name="Li J."/>
            <person name="Zhao F."/>
            <person name="Cao W."/>
        </authorList>
    </citation>
    <scope>NUCLEOTIDE SEQUENCE</scope>
    <source>
        <strain evidence="2">Rsan-2018</strain>
        <tissue evidence="2">Larvae</tissue>
    </source>
</reference>
<dbReference type="VEuPathDB" id="VectorBase:RSAN_057593"/>
<dbReference type="EMBL" id="JABSTV010001246">
    <property type="protein sequence ID" value="KAH7975991.1"/>
    <property type="molecule type" value="Genomic_DNA"/>
</dbReference>
<evidence type="ECO:0000313" key="2">
    <source>
        <dbReference type="EMBL" id="KAH7975991.1"/>
    </source>
</evidence>
<organism evidence="2 3">
    <name type="scientific">Rhipicephalus sanguineus</name>
    <name type="common">Brown dog tick</name>
    <name type="synonym">Ixodes sanguineus</name>
    <dbReference type="NCBI Taxonomy" id="34632"/>
    <lineage>
        <taxon>Eukaryota</taxon>
        <taxon>Metazoa</taxon>
        <taxon>Ecdysozoa</taxon>
        <taxon>Arthropoda</taxon>
        <taxon>Chelicerata</taxon>
        <taxon>Arachnida</taxon>
        <taxon>Acari</taxon>
        <taxon>Parasitiformes</taxon>
        <taxon>Ixodida</taxon>
        <taxon>Ixodoidea</taxon>
        <taxon>Ixodidae</taxon>
        <taxon>Rhipicephalinae</taxon>
        <taxon>Rhipicephalus</taxon>
        <taxon>Rhipicephalus</taxon>
    </lineage>
</organism>
<dbReference type="AlphaFoldDB" id="A0A9D4QCY8"/>
<keyword evidence="3" id="KW-1185">Reference proteome</keyword>
<dbReference type="Gene3D" id="3.80.10.10">
    <property type="entry name" value="Ribonuclease Inhibitor"/>
    <property type="match status" value="2"/>
</dbReference>